<dbReference type="EMBL" id="JAJJMB010012696">
    <property type="protein sequence ID" value="KAI3874087.1"/>
    <property type="molecule type" value="Genomic_DNA"/>
</dbReference>
<comment type="caution">
    <text evidence="1">The sequence shown here is derived from an EMBL/GenBank/DDBJ whole genome shotgun (WGS) entry which is preliminary data.</text>
</comment>
<keyword evidence="2" id="KW-1185">Reference proteome</keyword>
<protein>
    <submittedName>
        <fullName evidence="1">Uncharacterized protein</fullName>
    </submittedName>
</protein>
<sequence length="74" mass="8748">MQQMMKPYPTTQITRSRPIKEYWEELDFSTNDVTSIKVAFVNEQLWKRIIHTGAAITLAQVLEFKTTTTYYSTR</sequence>
<reference evidence="1" key="1">
    <citation type="submission" date="2022-04" db="EMBL/GenBank/DDBJ databases">
        <title>A functionally conserved STORR gene fusion in Papaver species that diverged 16.8 million years ago.</title>
        <authorList>
            <person name="Catania T."/>
        </authorList>
    </citation>
    <scope>NUCLEOTIDE SEQUENCE</scope>
    <source>
        <strain evidence="1">S-188037</strain>
    </source>
</reference>
<name>A0AAD4S837_9MAGN</name>
<dbReference type="Proteomes" id="UP001202328">
    <property type="component" value="Unassembled WGS sequence"/>
</dbReference>
<gene>
    <name evidence="1" type="ORF">MKW98_013748</name>
</gene>
<evidence type="ECO:0000313" key="2">
    <source>
        <dbReference type="Proteomes" id="UP001202328"/>
    </source>
</evidence>
<dbReference type="AlphaFoldDB" id="A0AAD4S837"/>
<organism evidence="1 2">
    <name type="scientific">Papaver atlanticum</name>
    <dbReference type="NCBI Taxonomy" id="357466"/>
    <lineage>
        <taxon>Eukaryota</taxon>
        <taxon>Viridiplantae</taxon>
        <taxon>Streptophyta</taxon>
        <taxon>Embryophyta</taxon>
        <taxon>Tracheophyta</taxon>
        <taxon>Spermatophyta</taxon>
        <taxon>Magnoliopsida</taxon>
        <taxon>Ranunculales</taxon>
        <taxon>Papaveraceae</taxon>
        <taxon>Papaveroideae</taxon>
        <taxon>Papaver</taxon>
    </lineage>
</organism>
<proteinExistence type="predicted"/>
<accession>A0AAD4S837</accession>
<evidence type="ECO:0000313" key="1">
    <source>
        <dbReference type="EMBL" id="KAI3874087.1"/>
    </source>
</evidence>